<dbReference type="GO" id="GO:0005524">
    <property type="term" value="F:ATP binding"/>
    <property type="evidence" value="ECO:0007669"/>
    <property type="project" value="UniProtKB-KW"/>
</dbReference>
<organism evidence="1 2">
    <name type="scientific">Bradyrhizobium icense</name>
    <dbReference type="NCBI Taxonomy" id="1274631"/>
    <lineage>
        <taxon>Bacteria</taxon>
        <taxon>Pseudomonadati</taxon>
        <taxon>Pseudomonadota</taxon>
        <taxon>Alphaproteobacteria</taxon>
        <taxon>Hyphomicrobiales</taxon>
        <taxon>Nitrobacteraceae</taxon>
        <taxon>Bradyrhizobium</taxon>
    </lineage>
</organism>
<protein>
    <submittedName>
        <fullName evidence="1">Molybdenum ABC transporter ATP-binding protein</fullName>
    </submittedName>
</protein>
<proteinExistence type="predicted"/>
<evidence type="ECO:0000313" key="2">
    <source>
        <dbReference type="Proteomes" id="UP000092839"/>
    </source>
</evidence>
<dbReference type="InterPro" id="IPR018912">
    <property type="entry name" value="DUF2478"/>
</dbReference>
<dbReference type="OrthoDB" id="5918880at2"/>
<gene>
    <name evidence="1" type="ORF">LMTR13_26375</name>
</gene>
<dbReference type="Proteomes" id="UP000092839">
    <property type="component" value="Chromosome"/>
</dbReference>
<dbReference type="Pfam" id="PF10649">
    <property type="entry name" value="DUF2478"/>
    <property type="match status" value="1"/>
</dbReference>
<keyword evidence="1" id="KW-0067">ATP-binding</keyword>
<accession>A0A1B1UK30</accession>
<evidence type="ECO:0000313" key="1">
    <source>
        <dbReference type="EMBL" id="ANW03141.1"/>
    </source>
</evidence>
<dbReference type="AlphaFoldDB" id="A0A1B1UK30"/>
<sequence>MIANLAEIDPKRVAAILYRPEQDADTLLADFTRDLARQGVRVGGIVQRNFKGANGTKTMLVLEVATGREIPICQPLGSSAMSCKLDTNGLADAAVVVSRAIKRHVDLLVINKFSNQEASGRGLRDEFADAIIAGVPLLTAVPEKCRAAWRTFTGNVGTTLLCERQVVERWWRDIALRLPRIPR</sequence>
<reference evidence="1 2" key="1">
    <citation type="submission" date="2016-07" db="EMBL/GenBank/DDBJ databases">
        <title>Complete genome sequence of Bradyrhizobium icense LMTR 13T, a potential inoculant strain isolated from lima bean (Phaseolus lunatus) in Peru.</title>
        <authorList>
            <person name="Ormeno-Orrillo E."/>
            <person name="Duran D."/>
            <person name="Rogel M.A."/>
            <person name="Rey L."/>
            <person name="Imperial J."/>
            <person name="Ruiz-Argueso T."/>
            <person name="Martinez-Romero E."/>
        </authorList>
    </citation>
    <scope>NUCLEOTIDE SEQUENCE [LARGE SCALE GENOMIC DNA]</scope>
    <source>
        <strain evidence="1 2">LMTR 13</strain>
    </source>
</reference>
<dbReference type="KEGG" id="bic:LMTR13_26375"/>
<dbReference type="STRING" id="1274631.LMTR13_26375"/>
<keyword evidence="2" id="KW-1185">Reference proteome</keyword>
<dbReference type="RefSeq" id="WP_065730328.1">
    <property type="nucleotide sequence ID" value="NZ_CP016428.1"/>
</dbReference>
<name>A0A1B1UK30_9BRAD</name>
<dbReference type="EMBL" id="CP016428">
    <property type="protein sequence ID" value="ANW03141.1"/>
    <property type="molecule type" value="Genomic_DNA"/>
</dbReference>
<keyword evidence="1" id="KW-0547">Nucleotide-binding</keyword>